<dbReference type="InterPro" id="IPR017926">
    <property type="entry name" value="GATASE"/>
</dbReference>
<dbReference type="PROSITE" id="PS51273">
    <property type="entry name" value="GATASE_TYPE_1"/>
    <property type="match status" value="1"/>
</dbReference>
<proteinExistence type="predicted"/>
<name>A0ABY4BTZ8_9MICO</name>
<dbReference type="Gene3D" id="3.40.50.880">
    <property type="match status" value="1"/>
</dbReference>
<keyword evidence="3" id="KW-1185">Reference proteome</keyword>
<sequence length="248" mass="26188">MPAEPRPVLLVSVRPETPAAAAEAESVRQAAGVPADRFAHLRLDLDTLDTVDLDAVGAVVIGGSPFNVSTPEASKSPVQRRVEADLVRLAEHGLATDLPVLFTCYGIGVLTRVLGGTVGPEYGEAVGPVSITLTDEGRADPLTGTLAEPFTALAGHKEATSELPAGATLLASSATCPVQVYRATGSRVYATQFHPEVTTDSFIARATLYRDYGYFPSHELDDIARVVREASVPEPLRLLRRFAALADG</sequence>
<dbReference type="PANTHER" id="PTHR42695">
    <property type="entry name" value="GLUTAMINE AMIDOTRANSFERASE YLR126C-RELATED"/>
    <property type="match status" value="1"/>
</dbReference>
<dbReference type="RefSeq" id="WP_243553612.1">
    <property type="nucleotide sequence ID" value="NZ_CP094528.1"/>
</dbReference>
<accession>A0ABY4BTZ8</accession>
<gene>
    <name evidence="2" type="ORF">MTO99_10785</name>
</gene>
<dbReference type="NCBIfam" id="NF005743">
    <property type="entry name" value="PRK07567.1"/>
    <property type="match status" value="1"/>
</dbReference>
<feature type="domain" description="Glutamine amidotransferase" evidence="1">
    <location>
        <begin position="56"/>
        <end position="199"/>
    </location>
</feature>
<dbReference type="InterPro" id="IPR044992">
    <property type="entry name" value="ChyE-like"/>
</dbReference>
<dbReference type="EMBL" id="CP094528">
    <property type="protein sequence ID" value="UOE42680.1"/>
    <property type="molecule type" value="Genomic_DNA"/>
</dbReference>
<organism evidence="2 3">
    <name type="scientific">Agromyces larvae</name>
    <dbReference type="NCBI Taxonomy" id="2929802"/>
    <lineage>
        <taxon>Bacteria</taxon>
        <taxon>Bacillati</taxon>
        <taxon>Actinomycetota</taxon>
        <taxon>Actinomycetes</taxon>
        <taxon>Micrococcales</taxon>
        <taxon>Microbacteriaceae</taxon>
        <taxon>Agromyces</taxon>
    </lineage>
</organism>
<dbReference type="CDD" id="cd01741">
    <property type="entry name" value="GATase1_1"/>
    <property type="match status" value="1"/>
</dbReference>
<dbReference type="InterPro" id="IPR029062">
    <property type="entry name" value="Class_I_gatase-like"/>
</dbReference>
<dbReference type="SUPFAM" id="SSF52317">
    <property type="entry name" value="Class I glutamine amidotransferase-like"/>
    <property type="match status" value="1"/>
</dbReference>
<protein>
    <submittedName>
        <fullName evidence="2">Glutamine amidotransferase</fullName>
    </submittedName>
</protein>
<reference evidence="2 3" key="1">
    <citation type="submission" date="2022-03" db="EMBL/GenBank/DDBJ databases">
        <title>Mucilaginibacter sp. isolated from the gut of Protaetia brevitarsis seulensis larvae.</title>
        <authorList>
            <person name="Won M."/>
            <person name="Kim S.-J."/>
            <person name="Kwon S.-W."/>
        </authorList>
    </citation>
    <scope>NUCLEOTIDE SEQUENCE [LARGE SCALE GENOMIC DNA]</scope>
    <source>
        <strain evidence="2 3">CFWR-12</strain>
    </source>
</reference>
<keyword evidence="2" id="KW-0315">Glutamine amidotransferase</keyword>
<dbReference type="PANTHER" id="PTHR42695:SF5">
    <property type="entry name" value="GLUTAMINE AMIDOTRANSFERASE YLR126C-RELATED"/>
    <property type="match status" value="1"/>
</dbReference>
<dbReference type="Proteomes" id="UP000832097">
    <property type="component" value="Chromosome"/>
</dbReference>
<evidence type="ECO:0000313" key="3">
    <source>
        <dbReference type="Proteomes" id="UP000832097"/>
    </source>
</evidence>
<dbReference type="Pfam" id="PF00117">
    <property type="entry name" value="GATase"/>
    <property type="match status" value="1"/>
</dbReference>
<evidence type="ECO:0000259" key="1">
    <source>
        <dbReference type="Pfam" id="PF00117"/>
    </source>
</evidence>
<evidence type="ECO:0000313" key="2">
    <source>
        <dbReference type="EMBL" id="UOE42680.1"/>
    </source>
</evidence>